<dbReference type="InterPro" id="IPR019984">
    <property type="entry name" value="Ribosomal_uS17_bact/chlr"/>
</dbReference>
<dbReference type="EMBL" id="SPRH01000031">
    <property type="protein sequence ID" value="TIB99281.1"/>
    <property type="molecule type" value="Genomic_DNA"/>
</dbReference>
<evidence type="ECO:0000256" key="7">
    <source>
        <dbReference type="ARBA" id="ARBA00035251"/>
    </source>
</evidence>
<evidence type="ECO:0000313" key="16">
    <source>
        <dbReference type="Proteomes" id="UP000310708"/>
    </source>
</evidence>
<evidence type="ECO:0000256" key="3">
    <source>
        <dbReference type="ARBA" id="ARBA00022730"/>
    </source>
</evidence>
<gene>
    <name evidence="12" type="ORF">E3Q01_02818</name>
    <name evidence="11" type="ORF">E3Q10_02675</name>
    <name evidence="10" type="ORF">E3Q17_02654</name>
    <name evidence="9" type="ORF">E3Q22_01996</name>
</gene>
<sequence length="126" mass="13616">MSLSRVAAAAQSVAPKVATKGAIGGAARVLRGSVTKVGKMDKTATVSVDRQVEHPLTSKLVTRTTKLLVHDPTNAMEEGNSVIVKACRPLSRRKHYVLDSILDPRENQSLPDPSDLRIPLPKKKNK</sequence>
<evidence type="ECO:0000313" key="15">
    <source>
        <dbReference type="Proteomes" id="UP000310685"/>
    </source>
</evidence>
<dbReference type="Proteomes" id="UP000305647">
    <property type="component" value="Unassembled WGS sequence"/>
</dbReference>
<evidence type="ECO:0000256" key="1">
    <source>
        <dbReference type="ARBA" id="ARBA00002932"/>
    </source>
</evidence>
<organism evidence="9 15">
    <name type="scientific">Wallemia mellicola</name>
    <dbReference type="NCBI Taxonomy" id="1708541"/>
    <lineage>
        <taxon>Eukaryota</taxon>
        <taxon>Fungi</taxon>
        <taxon>Dikarya</taxon>
        <taxon>Basidiomycota</taxon>
        <taxon>Wallemiomycotina</taxon>
        <taxon>Wallemiomycetes</taxon>
        <taxon>Wallemiales</taxon>
        <taxon>Wallemiaceae</taxon>
        <taxon>Wallemia</taxon>
    </lineage>
</organism>
<dbReference type="InterPro" id="IPR000266">
    <property type="entry name" value="Ribosomal_uS17"/>
</dbReference>
<evidence type="ECO:0000256" key="2">
    <source>
        <dbReference type="ARBA" id="ARBA00010254"/>
    </source>
</evidence>
<dbReference type="Pfam" id="PF00366">
    <property type="entry name" value="Ribosomal_S17"/>
    <property type="match status" value="1"/>
</dbReference>
<evidence type="ECO:0000313" key="12">
    <source>
        <dbReference type="EMBL" id="TIC64309.1"/>
    </source>
</evidence>
<dbReference type="NCBIfam" id="NF004123">
    <property type="entry name" value="PRK05610.1"/>
    <property type="match status" value="1"/>
</dbReference>
<comment type="similarity">
    <text evidence="2">Belongs to the universal ribosomal protein uS17 family.</text>
</comment>
<dbReference type="GO" id="GO:0006412">
    <property type="term" value="P:translation"/>
    <property type="evidence" value="ECO:0007669"/>
    <property type="project" value="InterPro"/>
</dbReference>
<evidence type="ECO:0000256" key="4">
    <source>
        <dbReference type="ARBA" id="ARBA00022884"/>
    </source>
</evidence>
<evidence type="ECO:0000313" key="9">
    <source>
        <dbReference type="EMBL" id="TIB80286.1"/>
    </source>
</evidence>
<accession>A0A4T0RRR0</accession>
<dbReference type="GO" id="GO:0003735">
    <property type="term" value="F:structural constituent of ribosome"/>
    <property type="evidence" value="ECO:0007669"/>
    <property type="project" value="InterPro"/>
</dbReference>
<dbReference type="PANTHER" id="PTHR10744">
    <property type="entry name" value="40S RIBOSOMAL PROTEIN S11 FAMILY MEMBER"/>
    <property type="match status" value="1"/>
</dbReference>
<dbReference type="GO" id="GO:0019843">
    <property type="term" value="F:rRNA binding"/>
    <property type="evidence" value="ECO:0007669"/>
    <property type="project" value="UniProtKB-KW"/>
</dbReference>
<evidence type="ECO:0000256" key="6">
    <source>
        <dbReference type="ARBA" id="ARBA00023274"/>
    </source>
</evidence>
<reference evidence="13 14" key="1">
    <citation type="submission" date="2019-03" db="EMBL/GenBank/DDBJ databases">
        <title>Sequencing 25 genomes of Wallemia mellicola.</title>
        <authorList>
            <person name="Gostincar C."/>
        </authorList>
    </citation>
    <scope>NUCLEOTIDE SEQUENCE [LARGE SCALE GENOMIC DNA]</scope>
    <source>
        <strain evidence="10 14">EXF-1262</strain>
        <strain evidence="9 15">EXF-6152</strain>
        <strain evidence="12 16">EXF-757</strain>
        <strain evidence="11 13">EXF-8738</strain>
    </source>
</reference>
<dbReference type="EMBL" id="SPRC01000017">
    <property type="protein sequence ID" value="TIB80286.1"/>
    <property type="molecule type" value="Genomic_DNA"/>
</dbReference>
<evidence type="ECO:0000313" key="13">
    <source>
        <dbReference type="Proteomes" id="UP000305647"/>
    </source>
</evidence>
<dbReference type="PANTHER" id="PTHR10744:SF1">
    <property type="entry name" value="SMALL RIBOSOMAL SUBUNIT PROTEIN US17M"/>
    <property type="match status" value="1"/>
</dbReference>
<dbReference type="SUPFAM" id="SSF50249">
    <property type="entry name" value="Nucleic acid-binding proteins"/>
    <property type="match status" value="1"/>
</dbReference>
<keyword evidence="3" id="KW-0699">rRNA-binding</keyword>
<keyword evidence="4" id="KW-0694">RNA-binding</keyword>
<keyword evidence="6" id="KW-0687">Ribonucleoprotein</keyword>
<dbReference type="GO" id="GO:0022627">
    <property type="term" value="C:cytosolic small ribosomal subunit"/>
    <property type="evidence" value="ECO:0007669"/>
    <property type="project" value="TreeGrafter"/>
</dbReference>
<dbReference type="Gene3D" id="2.40.50.140">
    <property type="entry name" value="Nucleic acid-binding proteins"/>
    <property type="match status" value="1"/>
</dbReference>
<dbReference type="AlphaFoldDB" id="A0A4T0RRR0"/>
<dbReference type="CDD" id="cd00364">
    <property type="entry name" value="Ribosomal_uS17"/>
    <property type="match status" value="1"/>
</dbReference>
<dbReference type="PRINTS" id="PR00973">
    <property type="entry name" value="RIBOSOMALS17"/>
</dbReference>
<comment type="function">
    <text evidence="1">One of the primary rRNA binding proteins, it binds specifically to the 5'-end of 16S ribosomal RNA.</text>
</comment>
<protein>
    <recommendedName>
        <fullName evidence="7">Small ribosomal subunit protein uS17c</fullName>
    </recommendedName>
</protein>
<dbReference type="EMBL" id="SPRX01000035">
    <property type="protein sequence ID" value="TIC64309.1"/>
    <property type="molecule type" value="Genomic_DNA"/>
</dbReference>
<keyword evidence="5" id="KW-0689">Ribosomal protein</keyword>
<name>A0A4T0RRR0_9BASI</name>
<evidence type="ECO:0000256" key="5">
    <source>
        <dbReference type="ARBA" id="ARBA00022980"/>
    </source>
</evidence>
<evidence type="ECO:0000313" key="10">
    <source>
        <dbReference type="EMBL" id="TIB99281.1"/>
    </source>
</evidence>
<dbReference type="Proteomes" id="UP000310685">
    <property type="component" value="Unassembled WGS sequence"/>
</dbReference>
<dbReference type="EMBL" id="SPRO01000029">
    <property type="protein sequence ID" value="TIC29292.1"/>
    <property type="molecule type" value="Genomic_DNA"/>
</dbReference>
<proteinExistence type="inferred from homology"/>
<dbReference type="Proteomes" id="UP000307169">
    <property type="component" value="Unassembled WGS sequence"/>
</dbReference>
<dbReference type="Proteomes" id="UP000310708">
    <property type="component" value="Unassembled WGS sequence"/>
</dbReference>
<comment type="caution">
    <text evidence="9">The sequence shown here is derived from an EMBL/GenBank/DDBJ whole genome shotgun (WGS) entry which is preliminary data.</text>
</comment>
<dbReference type="InterPro" id="IPR012340">
    <property type="entry name" value="NA-bd_OB-fold"/>
</dbReference>
<dbReference type="HAMAP" id="MF_01345_B">
    <property type="entry name" value="Ribosomal_uS17_B"/>
    <property type="match status" value="1"/>
</dbReference>
<evidence type="ECO:0000256" key="8">
    <source>
        <dbReference type="SAM" id="MobiDB-lite"/>
    </source>
</evidence>
<feature type="region of interest" description="Disordered" evidence="8">
    <location>
        <begin position="103"/>
        <end position="126"/>
    </location>
</feature>
<evidence type="ECO:0000313" key="11">
    <source>
        <dbReference type="EMBL" id="TIC29292.1"/>
    </source>
</evidence>
<evidence type="ECO:0000313" key="14">
    <source>
        <dbReference type="Proteomes" id="UP000307169"/>
    </source>
</evidence>